<reference evidence="10" key="1">
    <citation type="journal article" date="2014" name="BMC Genomics">
        <title>Six newly sequenced chloroplast genomes from prasinophyte green algae provide insights into the relationships among prasinophyte lineages and the diversity of streamlined genome architecture in picoplanktonic species.</title>
        <authorList>
            <person name="Lemieux C."/>
            <person name="Otis C."/>
            <person name="Turmel M."/>
        </authorList>
    </citation>
    <scope>NUCLEOTIDE SEQUENCE</scope>
</reference>
<dbReference type="GO" id="GO:0003735">
    <property type="term" value="F:structural constituent of ribosome"/>
    <property type="evidence" value="ECO:0007669"/>
    <property type="project" value="InterPro"/>
</dbReference>
<evidence type="ECO:0000256" key="7">
    <source>
        <dbReference type="HAMAP-Rule" id="MF_00382"/>
    </source>
</evidence>
<keyword evidence="3 7" id="KW-0694">RNA-binding</keyword>
<dbReference type="GO" id="GO:0005840">
    <property type="term" value="C:ribosome"/>
    <property type="evidence" value="ECO:0007669"/>
    <property type="project" value="UniProtKB-KW"/>
</dbReference>
<dbReference type="InterPro" id="IPR005813">
    <property type="entry name" value="Ribosomal_bL20"/>
</dbReference>
<dbReference type="InterPro" id="IPR035566">
    <property type="entry name" value="Ribosomal_protein_bL20_C"/>
</dbReference>
<dbReference type="GeneID" id="20357955"/>
<dbReference type="GO" id="GO:0019843">
    <property type="term" value="F:rRNA binding"/>
    <property type="evidence" value="ECO:0007669"/>
    <property type="project" value="UniProtKB-UniRule"/>
</dbReference>
<evidence type="ECO:0000256" key="9">
    <source>
        <dbReference type="RuleBase" id="RU004311"/>
    </source>
</evidence>
<dbReference type="AlphaFoldDB" id="A0A088CIA5"/>
<geneLocation type="chloroplast" evidence="10"/>
<dbReference type="Pfam" id="PF00453">
    <property type="entry name" value="Ribosomal_L20"/>
    <property type="match status" value="1"/>
</dbReference>
<dbReference type="PANTHER" id="PTHR10986">
    <property type="entry name" value="39S RIBOSOMAL PROTEIN L20"/>
    <property type="match status" value="1"/>
</dbReference>
<dbReference type="PROSITE" id="PS00937">
    <property type="entry name" value="RIBOSOMAL_L20"/>
    <property type="match status" value="1"/>
</dbReference>
<dbReference type="CDD" id="cd07026">
    <property type="entry name" value="Ribosomal_L20"/>
    <property type="match status" value="1"/>
</dbReference>
<evidence type="ECO:0000256" key="6">
    <source>
        <dbReference type="ARBA" id="ARBA00035295"/>
    </source>
</evidence>
<dbReference type="RefSeq" id="YP_009057473.1">
    <property type="nucleotide sequence ID" value="NC_024817.1"/>
</dbReference>
<dbReference type="GO" id="GO:1990904">
    <property type="term" value="C:ribonucleoprotein complex"/>
    <property type="evidence" value="ECO:0007669"/>
    <property type="project" value="UniProtKB-KW"/>
</dbReference>
<organism evidence="10">
    <name type="scientific">Prasinoderma coloniale</name>
    <dbReference type="NCBI Taxonomy" id="156133"/>
    <lineage>
        <taxon>Eukaryota</taxon>
        <taxon>Viridiplantae</taxon>
        <taxon>Prasinodermophyta</taxon>
        <taxon>Prasinodermophyceae</taxon>
        <taxon>Prasinodermales</taxon>
        <taxon>Prasinodermaceae</taxon>
        <taxon>Prasinoderma</taxon>
    </lineage>
</organism>
<evidence type="ECO:0000256" key="4">
    <source>
        <dbReference type="ARBA" id="ARBA00022980"/>
    </source>
</evidence>
<dbReference type="SUPFAM" id="SSF74731">
    <property type="entry name" value="Ribosomal protein L20"/>
    <property type="match status" value="1"/>
</dbReference>
<evidence type="ECO:0000256" key="2">
    <source>
        <dbReference type="ARBA" id="ARBA00022730"/>
    </source>
</evidence>
<keyword evidence="10" id="KW-0934">Plastid</keyword>
<evidence type="ECO:0000256" key="1">
    <source>
        <dbReference type="ARBA" id="ARBA00007698"/>
    </source>
</evidence>
<proteinExistence type="inferred from homology"/>
<comment type="function">
    <text evidence="7 9">Binds directly to 23S ribosomal RNA and is necessary for the in vitro assembly process of the 50S ribosomal subunit. It is not involved in the protein synthesizing functions of that subunit.</text>
</comment>
<keyword evidence="2 7" id="KW-0699">rRNA-binding</keyword>
<keyword evidence="4 7" id="KW-0689">Ribosomal protein</keyword>
<accession>A0A088CIA5</accession>
<dbReference type="GO" id="GO:0009507">
    <property type="term" value="C:chloroplast"/>
    <property type="evidence" value="ECO:0007669"/>
    <property type="project" value="UniProtKB-SubCell"/>
</dbReference>
<keyword evidence="5 7" id="KW-0687">Ribonucleoprotein</keyword>
<evidence type="ECO:0000256" key="3">
    <source>
        <dbReference type="ARBA" id="ARBA00022884"/>
    </source>
</evidence>
<dbReference type="Gene3D" id="6.10.160.10">
    <property type="match status" value="1"/>
</dbReference>
<dbReference type="GO" id="GO:0000027">
    <property type="term" value="P:ribosomal large subunit assembly"/>
    <property type="evidence" value="ECO:0007669"/>
    <property type="project" value="UniProtKB-UniRule"/>
</dbReference>
<dbReference type="PRINTS" id="PR00062">
    <property type="entry name" value="RIBOSOMALL20"/>
</dbReference>
<comment type="similarity">
    <text evidence="1 7 8">Belongs to the bacterial ribosomal protein bL20 family.</text>
</comment>
<dbReference type="InterPro" id="IPR049946">
    <property type="entry name" value="RIBOSOMAL_L20_CS"/>
</dbReference>
<dbReference type="GO" id="GO:0006412">
    <property type="term" value="P:translation"/>
    <property type="evidence" value="ECO:0007669"/>
    <property type="project" value="InterPro"/>
</dbReference>
<gene>
    <name evidence="7 10" type="primary">rpl20</name>
</gene>
<dbReference type="NCBIfam" id="TIGR01032">
    <property type="entry name" value="rplT_bact"/>
    <property type="match status" value="1"/>
</dbReference>
<dbReference type="Gene3D" id="1.10.1900.20">
    <property type="entry name" value="Ribosomal protein L20"/>
    <property type="match status" value="1"/>
</dbReference>
<dbReference type="FunFam" id="1.10.1900.20:FF:000001">
    <property type="entry name" value="50S ribosomal protein L20"/>
    <property type="match status" value="1"/>
</dbReference>
<evidence type="ECO:0000313" key="10">
    <source>
        <dbReference type="EMBL" id="AID67548.1"/>
    </source>
</evidence>
<name>A0A088CIA5_9VIRI</name>
<evidence type="ECO:0000256" key="8">
    <source>
        <dbReference type="RuleBase" id="RU000561"/>
    </source>
</evidence>
<comment type="subcellular location">
    <subcellularLocation>
        <location evidence="7">Plastid</location>
        <location evidence="7">Chloroplast</location>
    </subcellularLocation>
</comment>
<evidence type="ECO:0000256" key="5">
    <source>
        <dbReference type="ARBA" id="ARBA00023274"/>
    </source>
</evidence>
<sequence>MSRVKRGATKRRRHKKILSLAKGAQGSRSVLFRTANQQVMHSLKYGYTHRALKKRMYRQLWITRINAIVRQNSGKYSTFMHSLRSKNIVLNRKMLSQLAVFDKKVFLLLCQE</sequence>
<keyword evidence="10" id="KW-0150">Chloroplast</keyword>
<dbReference type="EMBL" id="KJ746598">
    <property type="protein sequence ID" value="AID67548.1"/>
    <property type="molecule type" value="Genomic_DNA"/>
</dbReference>
<dbReference type="HAMAP" id="MF_00382">
    <property type="entry name" value="Ribosomal_bL20"/>
    <property type="match status" value="1"/>
</dbReference>
<protein>
    <recommendedName>
        <fullName evidence="6 7">Large ribosomal subunit protein bL20c</fullName>
    </recommendedName>
</protein>